<gene>
    <name evidence="11" type="primary">nikR</name>
    <name evidence="11" type="ORF">Rmf_34240</name>
</gene>
<evidence type="ECO:0000259" key="10">
    <source>
        <dbReference type="Pfam" id="PF08753"/>
    </source>
</evidence>
<protein>
    <recommendedName>
        <fullName evidence="7">Putative nickel-responsive regulator</fullName>
    </recommendedName>
</protein>
<dbReference type="InterPro" id="IPR013321">
    <property type="entry name" value="Arc_rbn_hlx_hlx"/>
</dbReference>
<evidence type="ECO:0000259" key="9">
    <source>
        <dbReference type="Pfam" id="PF01402"/>
    </source>
</evidence>
<dbReference type="NCBIfam" id="NF002815">
    <property type="entry name" value="PRK02967.1"/>
    <property type="match status" value="1"/>
</dbReference>
<dbReference type="Proteomes" id="UP000831327">
    <property type="component" value="Chromosome"/>
</dbReference>
<feature type="binding site" evidence="7">
    <location>
        <position position="88"/>
    </location>
    <ligand>
        <name>Ni(2+)</name>
        <dbReference type="ChEBI" id="CHEBI:49786"/>
    </ligand>
</feature>
<evidence type="ECO:0000256" key="1">
    <source>
        <dbReference type="ARBA" id="ARBA00008478"/>
    </source>
</evidence>
<dbReference type="InterPro" id="IPR045865">
    <property type="entry name" value="ACT-like_dom_sf"/>
</dbReference>
<evidence type="ECO:0000256" key="2">
    <source>
        <dbReference type="ARBA" id="ARBA00022596"/>
    </source>
</evidence>
<accession>A0ABN6P4C2</accession>
<comment type="function">
    <text evidence="7">Transcriptional regulator.</text>
</comment>
<keyword evidence="12" id="KW-1185">Reference proteome</keyword>
<reference evidence="11 12" key="1">
    <citation type="journal article" date="2016" name="Microbes Environ.">
        <title>Phylogenetically diverse aerobic anoxygenic phototrophic bacteria isolated from epilithic biofilms in Tama river, Japan.</title>
        <authorList>
            <person name="Hirose S."/>
            <person name="Matsuura K."/>
            <person name="Haruta S."/>
        </authorList>
    </citation>
    <scope>NUCLEOTIDE SEQUENCE [LARGE SCALE GENOMIC DNA]</scope>
    <source>
        <strain evidence="11 12">S08</strain>
    </source>
</reference>
<dbReference type="InterPro" id="IPR002145">
    <property type="entry name" value="CopG"/>
</dbReference>
<dbReference type="InterPro" id="IPR014864">
    <property type="entry name" value="TF_NikR_Ni-bd_C"/>
</dbReference>
<feature type="binding site" evidence="7">
    <location>
        <position position="96"/>
    </location>
    <ligand>
        <name>Ni(2+)</name>
        <dbReference type="ChEBI" id="CHEBI:49786"/>
    </ligand>
</feature>
<organism evidence="11 12">
    <name type="scientific">Roseomonas fluvialis</name>
    <dbReference type="NCBI Taxonomy" id="1750527"/>
    <lineage>
        <taxon>Bacteria</taxon>
        <taxon>Pseudomonadati</taxon>
        <taxon>Pseudomonadota</taxon>
        <taxon>Alphaproteobacteria</taxon>
        <taxon>Acetobacterales</taxon>
        <taxon>Roseomonadaceae</taxon>
        <taxon>Roseomonas</taxon>
    </lineage>
</organism>
<dbReference type="SUPFAM" id="SSF47598">
    <property type="entry name" value="Ribbon-helix-helix"/>
    <property type="match status" value="1"/>
</dbReference>
<keyword evidence="4 7" id="KW-0805">Transcription regulation</keyword>
<evidence type="ECO:0000256" key="5">
    <source>
        <dbReference type="ARBA" id="ARBA00023125"/>
    </source>
</evidence>
<dbReference type="EMBL" id="AP025637">
    <property type="protein sequence ID" value="BDG73495.1"/>
    <property type="molecule type" value="Genomic_DNA"/>
</dbReference>
<proteinExistence type="inferred from homology"/>
<dbReference type="PANTHER" id="PTHR34719:SF2">
    <property type="entry name" value="NICKEL-RESPONSIVE REGULATOR"/>
    <property type="match status" value="1"/>
</dbReference>
<dbReference type="NCBIfam" id="NF003381">
    <property type="entry name" value="PRK04460.1"/>
    <property type="match status" value="1"/>
</dbReference>
<evidence type="ECO:0000256" key="6">
    <source>
        <dbReference type="ARBA" id="ARBA00023163"/>
    </source>
</evidence>
<dbReference type="InterPro" id="IPR022988">
    <property type="entry name" value="Ni_resp_reg_NikR"/>
</dbReference>
<dbReference type="HAMAP" id="MF_00476">
    <property type="entry name" value="NikR"/>
    <property type="match status" value="1"/>
</dbReference>
<dbReference type="SUPFAM" id="SSF55021">
    <property type="entry name" value="ACT-like"/>
    <property type="match status" value="1"/>
</dbReference>
<feature type="binding site" evidence="7">
    <location>
        <position position="90"/>
    </location>
    <ligand>
        <name>Ni(2+)</name>
        <dbReference type="ChEBI" id="CHEBI:49786"/>
    </ligand>
</feature>
<feature type="binding site" evidence="7">
    <location>
        <position position="77"/>
    </location>
    <ligand>
        <name>Ni(2+)</name>
        <dbReference type="ChEBI" id="CHEBI:49786"/>
    </ligand>
</feature>
<keyword evidence="3 7" id="KW-0479">Metal-binding</keyword>
<dbReference type="Pfam" id="PF01402">
    <property type="entry name" value="RHH_1"/>
    <property type="match status" value="1"/>
</dbReference>
<keyword evidence="6 7" id="KW-0804">Transcription</keyword>
<comment type="cofactor">
    <cofactor evidence="7">
        <name>Ni(2+)</name>
        <dbReference type="ChEBI" id="CHEBI:49786"/>
    </cofactor>
    <text evidence="7">Binds 1 nickel ion per subunit.</text>
</comment>
<dbReference type="InterPro" id="IPR010985">
    <property type="entry name" value="Ribbon_hlx_hlx"/>
</dbReference>
<dbReference type="InterPro" id="IPR050192">
    <property type="entry name" value="CopG/NikR_regulator"/>
</dbReference>
<feature type="domain" description="Transcription factor NikR nickel binding C-terminal" evidence="10">
    <location>
        <begin position="54"/>
        <end position="128"/>
    </location>
</feature>
<sequence>MQRLTITLDDETAQGLEEHMAAHGYSNRSEAIRDLLRGPLRDAEVAREPTMPCMAVVSYIYDHRARALSSRLVNAQHEHHALGVATLHTHLDHDLCLEVAVLRGAVSDVQAFAQALTRERGVRFGGTNLLPAPREPAHHHGSAGDAHGAPRGRHRPVD</sequence>
<evidence type="ECO:0000256" key="8">
    <source>
        <dbReference type="SAM" id="MobiDB-lite"/>
    </source>
</evidence>
<dbReference type="Gene3D" id="3.30.70.1150">
    <property type="entry name" value="ACT-like. Chain A, domain 2"/>
    <property type="match status" value="1"/>
</dbReference>
<dbReference type="Gene3D" id="1.10.1220.10">
    <property type="entry name" value="Met repressor-like"/>
    <property type="match status" value="1"/>
</dbReference>
<comment type="similarity">
    <text evidence="1 7">Belongs to the transcriptional regulatory CopG/NikR family.</text>
</comment>
<dbReference type="CDD" id="cd22231">
    <property type="entry name" value="RHH_NikR_HicB-like"/>
    <property type="match status" value="1"/>
</dbReference>
<dbReference type="Pfam" id="PF08753">
    <property type="entry name" value="NikR_C"/>
    <property type="match status" value="1"/>
</dbReference>
<evidence type="ECO:0000256" key="3">
    <source>
        <dbReference type="ARBA" id="ARBA00022723"/>
    </source>
</evidence>
<keyword evidence="5 7" id="KW-0238">DNA-binding</keyword>
<feature type="domain" description="Ribbon-helix-helix protein CopG" evidence="9">
    <location>
        <begin position="3"/>
        <end position="37"/>
    </location>
</feature>
<dbReference type="InterPro" id="IPR027271">
    <property type="entry name" value="Acetolactate_synth/TF_NikR_C"/>
</dbReference>
<evidence type="ECO:0000313" key="12">
    <source>
        <dbReference type="Proteomes" id="UP000831327"/>
    </source>
</evidence>
<evidence type="ECO:0000313" key="11">
    <source>
        <dbReference type="EMBL" id="BDG73495.1"/>
    </source>
</evidence>
<name>A0ABN6P4C2_9PROT</name>
<keyword evidence="2 7" id="KW-0533">Nickel</keyword>
<dbReference type="RefSeq" id="WP_244407720.1">
    <property type="nucleotide sequence ID" value="NZ_AP025637.1"/>
</dbReference>
<feature type="region of interest" description="Disordered" evidence="8">
    <location>
        <begin position="126"/>
        <end position="158"/>
    </location>
</feature>
<dbReference type="PANTHER" id="PTHR34719">
    <property type="entry name" value="NICKEL-RESPONSIVE REGULATOR"/>
    <property type="match status" value="1"/>
</dbReference>
<evidence type="ECO:0000256" key="4">
    <source>
        <dbReference type="ARBA" id="ARBA00023015"/>
    </source>
</evidence>
<evidence type="ECO:0000256" key="7">
    <source>
        <dbReference type="HAMAP-Rule" id="MF_00476"/>
    </source>
</evidence>